<keyword evidence="4" id="KW-0460">Magnesium</keyword>
<evidence type="ECO:0000256" key="2">
    <source>
        <dbReference type="PIRSR" id="PIRSR610972-1"/>
    </source>
</evidence>
<evidence type="ECO:0000259" key="7">
    <source>
        <dbReference type="Pfam" id="PF03633"/>
    </source>
</evidence>
<dbReference type="InterPro" id="IPR005196">
    <property type="entry name" value="Glyco_hydro_65_N"/>
</dbReference>
<dbReference type="SFLD" id="SFLDS00003">
    <property type="entry name" value="Haloacid_Dehalogenase"/>
    <property type="match status" value="1"/>
</dbReference>
<evidence type="ECO:0000259" key="6">
    <source>
        <dbReference type="Pfam" id="PF03632"/>
    </source>
</evidence>
<dbReference type="InterPro" id="IPR005195">
    <property type="entry name" value="Glyco_hydro_65_M"/>
</dbReference>
<evidence type="ECO:0000256" key="4">
    <source>
        <dbReference type="PIRSR" id="PIRSR610972-3"/>
    </source>
</evidence>
<dbReference type="Proteomes" id="UP000183868">
    <property type="component" value="Chromosome"/>
</dbReference>
<feature type="binding site" evidence="3">
    <location>
        <position position="173"/>
    </location>
    <ligand>
        <name>substrate</name>
    </ligand>
</feature>
<dbReference type="eggNOG" id="COG0637">
    <property type="taxonomic scope" value="Bacteria"/>
</dbReference>
<dbReference type="InterPro" id="IPR008928">
    <property type="entry name" value="6-hairpin_glycosidase_sf"/>
</dbReference>
<dbReference type="CDD" id="cd02598">
    <property type="entry name" value="HAD_BPGM"/>
    <property type="match status" value="1"/>
</dbReference>
<feature type="binding site" evidence="4">
    <location>
        <position position="198"/>
    </location>
    <ligand>
        <name>Mg(2+)</name>
        <dbReference type="ChEBI" id="CHEBI:18420"/>
    </ligand>
</feature>
<feature type="active site" description="Nucleophile" evidence="2">
    <location>
        <position position="12"/>
    </location>
</feature>
<feature type="domain" description="Glycoside hydrolase family 65 central catalytic" evidence="6">
    <location>
        <begin position="569"/>
        <end position="966"/>
    </location>
</feature>
<dbReference type="Gene3D" id="1.50.10.10">
    <property type="match status" value="1"/>
</dbReference>
<dbReference type="Pfam" id="PF03633">
    <property type="entry name" value="Glyco_hydro_65C"/>
    <property type="match status" value="1"/>
</dbReference>
<dbReference type="GO" id="GO:0008801">
    <property type="term" value="F:beta-phosphoglucomutase activity"/>
    <property type="evidence" value="ECO:0007669"/>
    <property type="project" value="InterPro"/>
</dbReference>
<dbReference type="FunCoup" id="H1XSN4">
    <property type="interactions" value="36"/>
</dbReference>
<dbReference type="InterPro" id="IPR010972">
    <property type="entry name" value="Beta-PGM"/>
</dbReference>
<dbReference type="EMBL" id="CM001402">
    <property type="protein sequence ID" value="EHO42582.1"/>
    <property type="molecule type" value="Genomic_DNA"/>
</dbReference>
<dbReference type="GO" id="GO:0000287">
    <property type="term" value="F:magnesium ion binding"/>
    <property type="evidence" value="ECO:0007669"/>
    <property type="project" value="InterPro"/>
</dbReference>
<dbReference type="InterPro" id="IPR023198">
    <property type="entry name" value="PGP-like_dom2"/>
</dbReference>
<feature type="binding site" evidence="3">
    <location>
        <begin position="138"/>
        <end position="142"/>
    </location>
    <ligand>
        <name>substrate</name>
    </ligand>
</feature>
<dbReference type="InParanoid" id="H1XSN4"/>
<dbReference type="SUPFAM" id="SSF74650">
    <property type="entry name" value="Galactose mutarotase-like"/>
    <property type="match status" value="1"/>
</dbReference>
<dbReference type="Gene3D" id="2.70.98.40">
    <property type="entry name" value="Glycoside hydrolase, family 65, N-terminal domain"/>
    <property type="match status" value="1"/>
</dbReference>
<dbReference type="Gene3D" id="3.40.50.1000">
    <property type="entry name" value="HAD superfamily/HAD-like"/>
    <property type="match status" value="1"/>
</dbReference>
<accession>H1XSN4</accession>
<dbReference type="SFLD" id="SFLDG01129">
    <property type="entry name" value="C1.5:_HAD__Beta-PGM__Phosphata"/>
    <property type="match status" value="1"/>
</dbReference>
<feature type="binding site" evidence="3">
    <location>
        <position position="101"/>
    </location>
    <ligand>
        <name>substrate</name>
    </ligand>
</feature>
<feature type="domain" description="Glycoside hydrolase family 65 C-terminal" evidence="7">
    <location>
        <begin position="977"/>
        <end position="1022"/>
    </location>
</feature>
<dbReference type="KEGG" id="caby:Cabys_1845"/>
<dbReference type="Pfam" id="PF03636">
    <property type="entry name" value="Glyco_hydro_65N"/>
    <property type="match status" value="1"/>
</dbReference>
<dbReference type="PANTHER" id="PTHR11051:SF8">
    <property type="entry name" value="PROTEIN-GLUCOSYLGALACTOSYLHYDROXYLYSINE GLUCOSIDASE"/>
    <property type="match status" value="1"/>
</dbReference>
<evidence type="ECO:0000313" key="9">
    <source>
        <dbReference type="EMBL" id="APF18594.1"/>
    </source>
</evidence>
<feature type="binding site" evidence="3">
    <location>
        <position position="28"/>
    </location>
    <ligand>
        <name>substrate</name>
    </ligand>
</feature>
<keyword evidence="11" id="KW-1185">Reference proteome</keyword>
<dbReference type="Pfam" id="PF03632">
    <property type="entry name" value="Glyco_hydro_65m"/>
    <property type="match status" value="1"/>
</dbReference>
<evidence type="ECO:0000313" key="11">
    <source>
        <dbReference type="Proteomes" id="UP000004671"/>
    </source>
</evidence>
<evidence type="ECO:0000313" key="10">
    <source>
        <dbReference type="EMBL" id="EHO42582.1"/>
    </source>
</evidence>
<dbReference type="InterPro" id="IPR037018">
    <property type="entry name" value="GH65_N"/>
</dbReference>
<name>H1XSN4_CALAY</name>
<feature type="binding site" evidence="3">
    <location>
        <begin position="12"/>
        <end position="14"/>
    </location>
    <ligand>
        <name>substrate</name>
    </ligand>
</feature>
<dbReference type="Gene3D" id="1.10.150.240">
    <property type="entry name" value="Putative phosphatase, domain 2"/>
    <property type="match status" value="1"/>
</dbReference>
<dbReference type="SUPFAM" id="SSF48208">
    <property type="entry name" value="Six-hairpin glycosidases"/>
    <property type="match status" value="1"/>
</dbReference>
<feature type="binding site" evidence="4">
    <location>
        <position position="14"/>
    </location>
    <ligand>
        <name>Mg(2+)</name>
        <dbReference type="ChEBI" id="CHEBI:18420"/>
    </ligand>
</feature>
<sequence>MPEFKFDAVVFDLDGVITQTASVHSAAWKQMFDEFLREYAEQSGEPFREFTHNNDYLPFVDGKPRFDGVAAFLKSRNIDLPFGDPQDDPGKNTICGLGNRKNEIFNRLIDEGNLVIFDSTVDFIKELLKNGVKVGVASSSKNCEKILKAAGLIDFFETIVDGLVSARLGLKGKPHPDIFKKACDNMGVDYHKAIIVEDAVSGVQAGQNGQFGLVVGVARENNEMELRLNGADIVVSDLAEISLNDLNNWFTTGLQNDQWTLTYFNYDPEKEGTREALHTVGNGYMGTRGALEETKANGINYPGTYLAGLYNRLTSIVSGREVQNEDFVNCPNWLPLTFKIANGQWLDLNKVEIIVFERRLDFRDGSLYRKVIVKDNKGRETLIQSVRFISMAKPHLAALKYTITPLNYNSDITIRSELDGQVINGGVKRYSQLNSKHWETIDQGGEKEKSFLVVRTNQSKIKLAVAARLFIKINGQPVNSPVEITTDPGSVKSTLQIKGKKNTPLTVEKIVAIYTSKEEDHPKLSAENEINQVNSFEELYNESKKAWSKIWKKIDIQLEGQRLTQKLVRLNLYHLMITASPHNAQIDAGIPARGLHGEAYRGHIFWDELFILPIYFMHFPRTARSVLMYRYRRLDQARAYAAEHGYQGAMFPWQSGSDGREETQTLHLNPLSGKWDDDYSRLQRHVSLAIAYNIFNYYQFTGDLKFLSDYGAEMFLEICRFWASKADFESKSGRYNIDGVMGPDEYHEAYPGANSGGLKNNSYTNIMVLWAIDRAFNILDLLPTEDKMKLFKKIDLNEKELDEWRNIKNHLSIPLSRENILEQFEGFFDLKEIDLKEYARKYRNISRMDRILKAEGKNPNDYKVIKQADTLMTFYNLHENEIHRLLIQAGFMPSEQLLKKNFDYYIKYTSHGSTLSKLVHSRIAFQAGYESLSYNYFMESLKSDFHDVQGGTTKEGIHTGVMAGSVLLILKNYAGLHFKDDKIYLEPNLPAGWRGISFWVRYQKQEYHIKITHKKLKITKTSPETKIGAVYIKKNKIHFGDNKYVEIEL</sequence>
<organism evidence="10 11">
    <name type="scientific">Caldithrix abyssi DSM 13497</name>
    <dbReference type="NCBI Taxonomy" id="880073"/>
    <lineage>
        <taxon>Bacteria</taxon>
        <taxon>Pseudomonadati</taxon>
        <taxon>Calditrichota</taxon>
        <taxon>Calditrichia</taxon>
        <taxon>Calditrichales</taxon>
        <taxon>Calditrichaceae</taxon>
        <taxon>Caldithrix</taxon>
    </lineage>
</organism>
<dbReference type="PaxDb" id="880073-Calab_2975"/>
<feature type="binding site" evidence="4">
    <location>
        <position position="12"/>
    </location>
    <ligand>
        <name>Mg(2+)</name>
        <dbReference type="ChEBI" id="CHEBI:18420"/>
    </ligand>
</feature>
<dbReference type="GO" id="GO:0004553">
    <property type="term" value="F:hydrolase activity, hydrolyzing O-glycosyl compounds"/>
    <property type="evidence" value="ECO:0007669"/>
    <property type="project" value="TreeGrafter"/>
</dbReference>
<dbReference type="GO" id="GO:0016757">
    <property type="term" value="F:glycosyltransferase activity"/>
    <property type="evidence" value="ECO:0007669"/>
    <property type="project" value="UniProtKB-ARBA"/>
</dbReference>
<evidence type="ECO:0000256" key="3">
    <source>
        <dbReference type="PIRSR" id="PIRSR610972-2"/>
    </source>
</evidence>
<evidence type="ECO:0000313" key="12">
    <source>
        <dbReference type="Proteomes" id="UP000183868"/>
    </source>
</evidence>
<reference evidence="9 12" key="2">
    <citation type="submission" date="2016-11" db="EMBL/GenBank/DDBJ databases">
        <title>Genomic analysis of Caldithrix abyssi and proposal of a novel bacterial phylum Caldithrichaeota.</title>
        <authorList>
            <person name="Kublanov I."/>
            <person name="Sigalova O."/>
            <person name="Gavrilov S."/>
            <person name="Lebedinsky A."/>
            <person name="Ivanova N."/>
            <person name="Daum C."/>
            <person name="Reddy T."/>
            <person name="Klenk H.P."/>
            <person name="Goker M."/>
            <person name="Reva O."/>
            <person name="Miroshnichenko M."/>
            <person name="Kyprides N."/>
            <person name="Woyke T."/>
            <person name="Gelfand M."/>
        </authorList>
    </citation>
    <scope>NUCLEOTIDE SEQUENCE [LARGE SCALE GENOMIC DNA]</scope>
    <source>
        <strain evidence="9 12">LF13</strain>
    </source>
</reference>
<dbReference type="OrthoDB" id="9758855at2"/>
<evidence type="ECO:0000256" key="1">
    <source>
        <dbReference type="ARBA" id="ARBA00006171"/>
    </source>
</evidence>
<evidence type="ECO:0000256" key="5">
    <source>
        <dbReference type="PIRSR" id="PIRSR610972-4"/>
    </source>
</evidence>
<dbReference type="RefSeq" id="WP_006929939.1">
    <property type="nucleotide sequence ID" value="NZ_CM001402.1"/>
</dbReference>
<dbReference type="NCBIfam" id="TIGR01509">
    <property type="entry name" value="HAD-SF-IA-v3"/>
    <property type="match status" value="1"/>
</dbReference>
<feature type="active site" description="Proton donor/acceptor" evidence="2">
    <location>
        <position position="14"/>
    </location>
</feature>
<dbReference type="Pfam" id="PF00702">
    <property type="entry name" value="Hydrolase"/>
    <property type="match status" value="1"/>
</dbReference>
<dbReference type="PANTHER" id="PTHR11051">
    <property type="entry name" value="GLYCOSYL HYDROLASE-RELATED"/>
    <property type="match status" value="1"/>
</dbReference>
<dbReference type="eggNOG" id="COG1554">
    <property type="taxonomic scope" value="Bacteria"/>
</dbReference>
<dbReference type="STRING" id="880073.Cabys_1845"/>
<dbReference type="Gene3D" id="2.60.420.10">
    <property type="entry name" value="Maltose phosphorylase, domain 3"/>
    <property type="match status" value="1"/>
</dbReference>
<feature type="binding site" evidence="4">
    <location>
        <position position="197"/>
    </location>
    <ligand>
        <name>Mg(2+)</name>
        <dbReference type="ChEBI" id="CHEBI:18420"/>
    </ligand>
</feature>
<dbReference type="InterPro" id="IPR006439">
    <property type="entry name" value="HAD-SF_hydro_IA"/>
</dbReference>
<keyword evidence="10" id="KW-0378">Hydrolase</keyword>
<comment type="similarity">
    <text evidence="1">Belongs to the HAD-like hydrolase superfamily. CbbY/CbbZ/Gph/YieH family.</text>
</comment>
<dbReference type="NCBIfam" id="TIGR02009">
    <property type="entry name" value="PGMB-YQAB-SF"/>
    <property type="match status" value="1"/>
</dbReference>
<dbReference type="InterPro" id="IPR012341">
    <property type="entry name" value="6hp_glycosidase-like_sf"/>
</dbReference>
<keyword evidence="4" id="KW-0479">Metal-binding</keyword>
<feature type="domain" description="Glycoside hydrolase family 65 N-terminal" evidence="8">
    <location>
        <begin position="264"/>
        <end position="517"/>
    </location>
</feature>
<reference evidence="10 11" key="1">
    <citation type="submission" date="2011-09" db="EMBL/GenBank/DDBJ databases">
        <title>The permanent draft genome of Caldithrix abyssi DSM 13497.</title>
        <authorList>
            <consortium name="US DOE Joint Genome Institute (JGI-PGF)"/>
            <person name="Lucas S."/>
            <person name="Han J."/>
            <person name="Lapidus A."/>
            <person name="Bruce D."/>
            <person name="Goodwin L."/>
            <person name="Pitluck S."/>
            <person name="Peters L."/>
            <person name="Kyrpides N."/>
            <person name="Mavromatis K."/>
            <person name="Ivanova N."/>
            <person name="Mikhailova N."/>
            <person name="Chertkov O."/>
            <person name="Detter J.C."/>
            <person name="Tapia R."/>
            <person name="Han C."/>
            <person name="Land M."/>
            <person name="Hauser L."/>
            <person name="Markowitz V."/>
            <person name="Cheng J.-F."/>
            <person name="Hugenholtz P."/>
            <person name="Woyke T."/>
            <person name="Wu D."/>
            <person name="Spring S."/>
            <person name="Brambilla E."/>
            <person name="Klenk H.-P."/>
            <person name="Eisen J.A."/>
        </authorList>
    </citation>
    <scope>NUCLEOTIDE SEQUENCE [LARGE SCALE GENOMIC DNA]</scope>
    <source>
        <strain evidence="10 11">DSM 13497</strain>
    </source>
</reference>
<dbReference type="AlphaFoldDB" id="H1XSN4"/>
<dbReference type="Proteomes" id="UP000004671">
    <property type="component" value="Chromosome"/>
</dbReference>
<dbReference type="InterPro" id="IPR023214">
    <property type="entry name" value="HAD_sf"/>
</dbReference>
<protein>
    <submittedName>
        <fullName evidence="9 10">Beta-phosphoglucomutase family hydrolase</fullName>
    </submittedName>
</protein>
<dbReference type="HOGENOM" id="CLU_006285_1_0_0"/>
<feature type="binding site" evidence="3">
    <location>
        <begin position="57"/>
        <end position="65"/>
    </location>
    <ligand>
        <name>substrate</name>
    </ligand>
</feature>
<dbReference type="InterPro" id="IPR010976">
    <property type="entry name" value="B-phosphoglucomutase_hydrolase"/>
</dbReference>
<dbReference type="FunFam" id="1.50.10.10:FF:000053">
    <property type="entry name" value="Putative glycosyl hydrolase"/>
    <property type="match status" value="1"/>
</dbReference>
<dbReference type="InterPro" id="IPR011013">
    <property type="entry name" value="Gal_mutarotase_sf_dom"/>
</dbReference>
<feature type="site" description="Important for catalytic activity and assists the phosphoryl transfer reaction to Asp8 by balancing charge and orienting the reacting groups" evidence="5">
    <location>
        <position position="173"/>
    </location>
</feature>
<dbReference type="GO" id="GO:0030246">
    <property type="term" value="F:carbohydrate binding"/>
    <property type="evidence" value="ECO:0007669"/>
    <property type="project" value="InterPro"/>
</dbReference>
<dbReference type="InterPro" id="IPR005194">
    <property type="entry name" value="Glyco_hydro_65_C"/>
</dbReference>
<dbReference type="GO" id="GO:0005975">
    <property type="term" value="P:carbohydrate metabolic process"/>
    <property type="evidence" value="ECO:0007669"/>
    <property type="project" value="InterPro"/>
</dbReference>
<dbReference type="InterPro" id="IPR036412">
    <property type="entry name" value="HAD-like_sf"/>
</dbReference>
<proteinExistence type="inferred from homology"/>
<evidence type="ECO:0000259" key="8">
    <source>
        <dbReference type="Pfam" id="PF03636"/>
    </source>
</evidence>
<feature type="site" description="Important for catalytic activity and assists the phosphoryl transfer reaction to Asp8 by balancing charge and orienting the reacting groups" evidence="5">
    <location>
        <position position="138"/>
    </location>
</feature>
<dbReference type="EMBL" id="CP018099">
    <property type="protein sequence ID" value="APF18594.1"/>
    <property type="molecule type" value="Genomic_DNA"/>
</dbReference>
<comment type="cofactor">
    <cofactor evidence="4">
        <name>Mg(2+)</name>
        <dbReference type="ChEBI" id="CHEBI:18420"/>
    </cofactor>
    <text evidence="4">Binds 2 magnesium ions per subunit.</text>
</comment>
<dbReference type="SUPFAM" id="SSF56784">
    <property type="entry name" value="HAD-like"/>
    <property type="match status" value="1"/>
</dbReference>
<gene>
    <name evidence="9" type="ORF">Cabys_1845</name>
    <name evidence="10" type="ORF">Calab_2975</name>
</gene>